<dbReference type="EMBL" id="CAJPEX010003873">
    <property type="protein sequence ID" value="CAG0922617.1"/>
    <property type="molecule type" value="Genomic_DNA"/>
</dbReference>
<dbReference type="FunFam" id="3.30.70.100:FF:000011">
    <property type="entry name" value="Acylphosphatase"/>
    <property type="match status" value="1"/>
</dbReference>
<evidence type="ECO:0000256" key="4">
    <source>
        <dbReference type="ARBA" id="ARBA00047645"/>
    </source>
</evidence>
<dbReference type="EMBL" id="OA885910">
    <property type="protein sequence ID" value="CAD7282465.1"/>
    <property type="molecule type" value="Genomic_DNA"/>
</dbReference>
<evidence type="ECO:0000256" key="1">
    <source>
        <dbReference type="ARBA" id="ARBA00005614"/>
    </source>
</evidence>
<dbReference type="InterPro" id="IPR020456">
    <property type="entry name" value="Acylphosphatase"/>
</dbReference>
<reference evidence="8" key="1">
    <citation type="submission" date="2020-11" db="EMBL/GenBank/DDBJ databases">
        <authorList>
            <person name="Tran Van P."/>
        </authorList>
    </citation>
    <scope>NUCLEOTIDE SEQUENCE</scope>
</reference>
<dbReference type="PANTHER" id="PTHR10029">
    <property type="entry name" value="ACYLPHOSPHATASE"/>
    <property type="match status" value="1"/>
</dbReference>
<evidence type="ECO:0000259" key="7">
    <source>
        <dbReference type="PROSITE" id="PS51160"/>
    </source>
</evidence>
<organism evidence="8">
    <name type="scientific">Notodromas monacha</name>
    <dbReference type="NCBI Taxonomy" id="399045"/>
    <lineage>
        <taxon>Eukaryota</taxon>
        <taxon>Metazoa</taxon>
        <taxon>Ecdysozoa</taxon>
        <taxon>Arthropoda</taxon>
        <taxon>Crustacea</taxon>
        <taxon>Oligostraca</taxon>
        <taxon>Ostracoda</taxon>
        <taxon>Podocopa</taxon>
        <taxon>Podocopida</taxon>
        <taxon>Cypridocopina</taxon>
        <taxon>Cypridoidea</taxon>
        <taxon>Cyprididae</taxon>
        <taxon>Notodromas</taxon>
    </lineage>
</organism>
<dbReference type="PRINTS" id="PR00112">
    <property type="entry name" value="ACYLPHPHTASE"/>
</dbReference>
<evidence type="ECO:0000313" key="8">
    <source>
        <dbReference type="EMBL" id="CAD7282465.1"/>
    </source>
</evidence>
<evidence type="ECO:0000256" key="2">
    <source>
        <dbReference type="ARBA" id="ARBA00012150"/>
    </source>
</evidence>
<evidence type="ECO:0000256" key="6">
    <source>
        <dbReference type="RuleBase" id="RU004168"/>
    </source>
</evidence>
<dbReference type="Proteomes" id="UP000678499">
    <property type="component" value="Unassembled WGS sequence"/>
</dbReference>
<dbReference type="Gene3D" id="3.30.70.100">
    <property type="match status" value="1"/>
</dbReference>
<keyword evidence="9" id="KW-1185">Reference proteome</keyword>
<comment type="similarity">
    <text evidence="1 6">Belongs to the acylphosphatase family.</text>
</comment>
<keyword evidence="3" id="KW-0378">Hydrolase</keyword>
<comment type="catalytic activity">
    <reaction evidence="4">
        <text>an acyl phosphate + H2O = a carboxylate + phosphate + H(+)</text>
        <dbReference type="Rhea" id="RHEA:14965"/>
        <dbReference type="ChEBI" id="CHEBI:15377"/>
        <dbReference type="ChEBI" id="CHEBI:15378"/>
        <dbReference type="ChEBI" id="CHEBI:29067"/>
        <dbReference type="ChEBI" id="CHEBI:43474"/>
        <dbReference type="ChEBI" id="CHEBI:59918"/>
        <dbReference type="EC" id="3.6.1.7"/>
    </reaction>
</comment>
<dbReference type="GO" id="GO:0003998">
    <property type="term" value="F:acylphosphatase activity"/>
    <property type="evidence" value="ECO:0007669"/>
    <property type="project" value="UniProtKB-EC"/>
</dbReference>
<accession>A0A7R9BVM2</accession>
<comment type="caution">
    <text evidence="5">Lacks conserved residue(s) required for the propagation of feature annotation.</text>
</comment>
<dbReference type="AlphaFoldDB" id="A0A7R9BVM2"/>
<protein>
    <recommendedName>
        <fullName evidence="2">acylphosphatase</fullName>
        <ecNumber evidence="2">3.6.1.7</ecNumber>
    </recommendedName>
</protein>
<dbReference type="EC" id="3.6.1.7" evidence="2"/>
<dbReference type="InterPro" id="IPR001792">
    <property type="entry name" value="Acylphosphatase-like_dom"/>
</dbReference>
<gene>
    <name evidence="8" type="ORF">NMOB1V02_LOCUS10089</name>
</gene>
<dbReference type="PANTHER" id="PTHR10029:SF10">
    <property type="entry name" value="GEO08407P1"/>
    <property type="match status" value="1"/>
</dbReference>
<dbReference type="OrthoDB" id="7961613at2759"/>
<dbReference type="InterPro" id="IPR036046">
    <property type="entry name" value="Acylphosphatase-like_dom_sf"/>
</dbReference>
<dbReference type="SUPFAM" id="SSF54975">
    <property type="entry name" value="Acylphosphatase/BLUF domain-like"/>
    <property type="match status" value="1"/>
</dbReference>
<evidence type="ECO:0000256" key="5">
    <source>
        <dbReference type="PROSITE-ProRule" id="PRU00520"/>
    </source>
</evidence>
<sequence length="103" mass="11852">MPEDDGPVAPKVSVEFEVFGHVQGCYFTKYCKDQCDRLGIYGWVKNTRSGTIVGKLQGDRDKVDEISMWLSKQGSPGCRIDLCELRNWELIVKPDFRNFSIRF</sequence>
<name>A0A7R9BVM2_9CRUS</name>
<proteinExistence type="inferred from homology"/>
<feature type="domain" description="Acylphosphatase-like" evidence="7">
    <location>
        <begin position="13"/>
        <end position="103"/>
    </location>
</feature>
<dbReference type="PROSITE" id="PS51160">
    <property type="entry name" value="ACYLPHOSPHATASE_3"/>
    <property type="match status" value="1"/>
</dbReference>
<evidence type="ECO:0000256" key="3">
    <source>
        <dbReference type="ARBA" id="ARBA00022801"/>
    </source>
</evidence>
<evidence type="ECO:0000313" key="9">
    <source>
        <dbReference type="Proteomes" id="UP000678499"/>
    </source>
</evidence>
<dbReference type="Pfam" id="PF00708">
    <property type="entry name" value="Acylphosphatase"/>
    <property type="match status" value="1"/>
</dbReference>